<dbReference type="RefSeq" id="WP_090337997.1">
    <property type="nucleotide sequence ID" value="NZ_FNXY01000006.1"/>
</dbReference>
<feature type="compositionally biased region" description="Basic and acidic residues" evidence="2">
    <location>
        <begin position="174"/>
        <end position="188"/>
    </location>
</feature>
<evidence type="ECO:0000313" key="4">
    <source>
        <dbReference type="Proteomes" id="UP000199532"/>
    </source>
</evidence>
<reference evidence="3 4" key="1">
    <citation type="submission" date="2016-10" db="EMBL/GenBank/DDBJ databases">
        <authorList>
            <person name="de Groot N.N."/>
        </authorList>
    </citation>
    <scope>NUCLEOTIDE SEQUENCE [LARGE SCALE GENOMIC DNA]</scope>
    <source>
        <strain evidence="3 4">DSM 19938</strain>
    </source>
</reference>
<feature type="repeat" description="TPR" evidence="1">
    <location>
        <begin position="95"/>
        <end position="128"/>
    </location>
</feature>
<sequence>MNALLLYLLLLLWDNRTFDSITKTNERKIGAEMAYDKKQYINASKLYHQITYGSLFSDPAARLNMAHSYYQAGKLNDALYHYKLLQKVNDKTISSIANCQIALILVSQKDTASALENLKTALRLEPRNTLARSNYIILKQRFSGIEQPSNKSDERRQAKNESSKNQPTPSQPEPKPEGFEQEEAAKREQLLKSLRAMNMSEEQARLILDAMKSNESQYIYQLRRKQYAKKSEKNETIEW</sequence>
<dbReference type="Proteomes" id="UP000199532">
    <property type="component" value="Unassembled WGS sequence"/>
</dbReference>
<dbReference type="PROSITE" id="PS50005">
    <property type="entry name" value="TPR"/>
    <property type="match status" value="1"/>
</dbReference>
<dbReference type="SUPFAM" id="SSF48452">
    <property type="entry name" value="TPR-like"/>
    <property type="match status" value="1"/>
</dbReference>
<evidence type="ECO:0000256" key="1">
    <source>
        <dbReference type="PROSITE-ProRule" id="PRU00339"/>
    </source>
</evidence>
<protein>
    <submittedName>
        <fullName evidence="3">Uncharacterized protein</fullName>
    </submittedName>
</protein>
<dbReference type="InterPro" id="IPR019734">
    <property type="entry name" value="TPR_rpt"/>
</dbReference>
<dbReference type="SMART" id="SM00028">
    <property type="entry name" value="TPR"/>
    <property type="match status" value="2"/>
</dbReference>
<dbReference type="Gene3D" id="1.25.40.10">
    <property type="entry name" value="Tetratricopeptide repeat domain"/>
    <property type="match status" value="1"/>
</dbReference>
<evidence type="ECO:0000313" key="3">
    <source>
        <dbReference type="EMBL" id="SEJ28960.1"/>
    </source>
</evidence>
<dbReference type="EMBL" id="FNXY01000006">
    <property type="protein sequence ID" value="SEJ28960.1"/>
    <property type="molecule type" value="Genomic_DNA"/>
</dbReference>
<feature type="compositionally biased region" description="Basic and acidic residues" evidence="2">
    <location>
        <begin position="151"/>
        <end position="162"/>
    </location>
</feature>
<keyword evidence="1" id="KW-0802">TPR repeat</keyword>
<gene>
    <name evidence="3" type="ORF">SAMN04487995_3986</name>
</gene>
<dbReference type="InterPro" id="IPR011990">
    <property type="entry name" value="TPR-like_helical_dom_sf"/>
</dbReference>
<feature type="region of interest" description="Disordered" evidence="2">
    <location>
        <begin position="146"/>
        <end position="188"/>
    </location>
</feature>
<keyword evidence="4" id="KW-1185">Reference proteome</keyword>
<organism evidence="3 4">
    <name type="scientific">Dyadobacter koreensis</name>
    <dbReference type="NCBI Taxonomy" id="408657"/>
    <lineage>
        <taxon>Bacteria</taxon>
        <taxon>Pseudomonadati</taxon>
        <taxon>Bacteroidota</taxon>
        <taxon>Cytophagia</taxon>
        <taxon>Cytophagales</taxon>
        <taxon>Spirosomataceae</taxon>
        <taxon>Dyadobacter</taxon>
    </lineage>
</organism>
<name>A0A1H6XVS4_9BACT</name>
<dbReference type="STRING" id="408657.SAMN04487995_3986"/>
<evidence type="ECO:0000256" key="2">
    <source>
        <dbReference type="SAM" id="MobiDB-lite"/>
    </source>
</evidence>
<proteinExistence type="predicted"/>
<dbReference type="OrthoDB" id="597471at2"/>
<dbReference type="AlphaFoldDB" id="A0A1H6XVS4"/>
<accession>A0A1H6XVS4</accession>